<comment type="caution">
    <text evidence="2">The sequence shown here is derived from an EMBL/GenBank/DDBJ whole genome shotgun (WGS) entry which is preliminary data.</text>
</comment>
<reference evidence="2 3" key="1">
    <citation type="submission" date="2015-07" db="EMBL/GenBank/DDBJ databases">
        <title>The genome of Pseudoloma neurophilia, a relevant intracellular parasite of the zebrafish.</title>
        <authorList>
            <person name="Ndikumana S."/>
            <person name="Pelin A."/>
            <person name="Sanders J."/>
            <person name="Corradi N."/>
        </authorList>
    </citation>
    <scope>NUCLEOTIDE SEQUENCE [LARGE SCALE GENOMIC DNA]</scope>
    <source>
        <strain evidence="2 3">MK1</strain>
    </source>
</reference>
<keyword evidence="3" id="KW-1185">Reference proteome</keyword>
<protein>
    <submittedName>
        <fullName evidence="2">Uncharacterized protein</fullName>
    </submittedName>
</protein>
<dbReference type="VEuPathDB" id="MicrosporidiaDB:M153_26330001656"/>
<feature type="compositionally biased region" description="Basic and acidic residues" evidence="1">
    <location>
        <begin position="27"/>
        <end position="40"/>
    </location>
</feature>
<name>A0A0R0LTR6_9MICR</name>
<dbReference type="AlphaFoldDB" id="A0A0R0LTR6"/>
<evidence type="ECO:0000313" key="2">
    <source>
        <dbReference type="EMBL" id="KRH92818.1"/>
    </source>
</evidence>
<proteinExistence type="predicted"/>
<accession>A0A0R0LTR6</accession>
<gene>
    <name evidence="2" type="ORF">M153_26330001656</name>
</gene>
<evidence type="ECO:0000256" key="1">
    <source>
        <dbReference type="SAM" id="MobiDB-lite"/>
    </source>
</evidence>
<sequence>MVKSFSSNYYDRKTRHNEFINPNITERSSDHTKQFKDSNKKASGYHTPTTAIRIDNVCKCNSSNTIDTREKSHQMETIRVFFAQEEKGDNPKERKCQFKARIPTFTDTEQPIMEIAYLENLDKQDILKWTDDFKHVQKNCGWTEENSIAVITTLVSLSILNTYAYNKRTSKSIIEALKAGLFPKSHYRRYLQKIDDLKWSPDGSVRQFVDTIELFVKKANECLGDSTLHILNREKFDFFYRSLPDYYKKELNIQNCFTLVDAIPIVERLQINSQLNKSTTSQKNTSDNITFFKKIPTLKGQTQKHI</sequence>
<organism evidence="2 3">
    <name type="scientific">Pseudoloma neurophilia</name>
    <dbReference type="NCBI Taxonomy" id="146866"/>
    <lineage>
        <taxon>Eukaryota</taxon>
        <taxon>Fungi</taxon>
        <taxon>Fungi incertae sedis</taxon>
        <taxon>Microsporidia</taxon>
        <taxon>Pseudoloma</taxon>
    </lineage>
</organism>
<dbReference type="EMBL" id="LGUB01000658">
    <property type="protein sequence ID" value="KRH92818.1"/>
    <property type="molecule type" value="Genomic_DNA"/>
</dbReference>
<evidence type="ECO:0000313" key="3">
    <source>
        <dbReference type="Proteomes" id="UP000051530"/>
    </source>
</evidence>
<dbReference type="Proteomes" id="UP000051530">
    <property type="component" value="Unassembled WGS sequence"/>
</dbReference>
<feature type="region of interest" description="Disordered" evidence="1">
    <location>
        <begin position="24"/>
        <end position="46"/>
    </location>
</feature>